<evidence type="ECO:0000259" key="8">
    <source>
        <dbReference type="PROSITE" id="PS50928"/>
    </source>
</evidence>
<feature type="domain" description="ABC transmembrane type-1" evidence="8">
    <location>
        <begin position="60"/>
        <end position="240"/>
    </location>
</feature>
<evidence type="ECO:0000256" key="7">
    <source>
        <dbReference type="RuleBase" id="RU363032"/>
    </source>
</evidence>
<keyword evidence="6 7" id="KW-0472">Membrane</keyword>
<feature type="transmembrane region" description="Helical" evidence="7">
    <location>
        <begin position="222"/>
        <end position="240"/>
    </location>
</feature>
<dbReference type="RefSeq" id="WP_216548618.1">
    <property type="nucleotide sequence ID" value="NZ_JAHLQO010000002.1"/>
</dbReference>
<dbReference type="Pfam" id="PF00528">
    <property type="entry name" value="BPD_transp_1"/>
    <property type="match status" value="1"/>
</dbReference>
<evidence type="ECO:0000313" key="10">
    <source>
        <dbReference type="Proteomes" id="UP000783742"/>
    </source>
</evidence>
<evidence type="ECO:0000256" key="4">
    <source>
        <dbReference type="ARBA" id="ARBA00022692"/>
    </source>
</evidence>
<keyword evidence="2 7" id="KW-0813">Transport</keyword>
<feature type="transmembrane region" description="Helical" evidence="7">
    <location>
        <begin position="59"/>
        <end position="84"/>
    </location>
</feature>
<dbReference type="PANTHER" id="PTHR30151:SF20">
    <property type="entry name" value="ABC TRANSPORTER PERMEASE PROTEIN HI_0355-RELATED"/>
    <property type="match status" value="1"/>
</dbReference>
<comment type="similarity">
    <text evidence="7">Belongs to the binding-protein-dependent transport system permease family.</text>
</comment>
<sequence>MKKKQASIKDNISAASLIIVILLIWHFLTTTGIVGPFLLPKPLDVVKAFIEDFPTIASHTGITLLEAFLGLFAGVTLGFIAALLMDFSETLYHALYPILVLTQTVPTVAIAPLLVLWMGYGILPKIVLIVIVTFFPVAISLLEGFKSVDADKVKLLRAMGADRYKIYKYIKIPESMGNFFSAFKIAVSYSVVGAVIAEWLGGFKGLGVYMIRVQKNYSFDKMFAVIFLISGISLILMRLVNFVQKKTMPWIEEDK</sequence>
<evidence type="ECO:0000256" key="6">
    <source>
        <dbReference type="ARBA" id="ARBA00023136"/>
    </source>
</evidence>
<evidence type="ECO:0000256" key="1">
    <source>
        <dbReference type="ARBA" id="ARBA00004651"/>
    </source>
</evidence>
<dbReference type="PANTHER" id="PTHR30151">
    <property type="entry name" value="ALKANE SULFONATE ABC TRANSPORTER-RELATED, MEMBRANE SUBUNIT"/>
    <property type="match status" value="1"/>
</dbReference>
<dbReference type="Proteomes" id="UP000783742">
    <property type="component" value="Unassembled WGS sequence"/>
</dbReference>
<name>A0ABS6FFM8_9FIRM</name>
<evidence type="ECO:0000256" key="5">
    <source>
        <dbReference type="ARBA" id="ARBA00022989"/>
    </source>
</evidence>
<accession>A0ABS6FFM8</accession>
<comment type="subcellular location">
    <subcellularLocation>
        <location evidence="1 7">Cell membrane</location>
        <topology evidence="1 7">Multi-pass membrane protein</topology>
    </subcellularLocation>
</comment>
<feature type="transmembrane region" description="Helical" evidence="7">
    <location>
        <begin position="126"/>
        <end position="145"/>
    </location>
</feature>
<gene>
    <name evidence="9" type="ORF">KQI68_02845</name>
</gene>
<reference evidence="9 10" key="1">
    <citation type="submission" date="2021-06" db="EMBL/GenBank/DDBJ databases">
        <authorList>
            <person name="Sun Q."/>
            <person name="Li D."/>
        </authorList>
    </citation>
    <scope>NUCLEOTIDE SEQUENCE [LARGE SCALE GENOMIC DNA]</scope>
    <source>
        <strain evidence="9 10">MSJ-1</strain>
    </source>
</reference>
<keyword evidence="5 7" id="KW-1133">Transmembrane helix</keyword>
<organism evidence="9 10">
    <name type="scientific">Peptoniphilus ovalis</name>
    <dbReference type="NCBI Taxonomy" id="2841503"/>
    <lineage>
        <taxon>Bacteria</taxon>
        <taxon>Bacillati</taxon>
        <taxon>Bacillota</taxon>
        <taxon>Tissierellia</taxon>
        <taxon>Tissierellales</taxon>
        <taxon>Peptoniphilaceae</taxon>
        <taxon>Peptoniphilus</taxon>
    </lineage>
</organism>
<proteinExistence type="inferred from homology"/>
<evidence type="ECO:0000256" key="3">
    <source>
        <dbReference type="ARBA" id="ARBA00022475"/>
    </source>
</evidence>
<feature type="transmembrane region" description="Helical" evidence="7">
    <location>
        <begin position="179"/>
        <end position="202"/>
    </location>
</feature>
<dbReference type="InterPro" id="IPR000515">
    <property type="entry name" value="MetI-like"/>
</dbReference>
<keyword evidence="3" id="KW-1003">Cell membrane</keyword>
<protein>
    <submittedName>
        <fullName evidence="9">ABC transporter permease</fullName>
    </submittedName>
</protein>
<keyword evidence="10" id="KW-1185">Reference proteome</keyword>
<dbReference type="EMBL" id="JAHLQO010000002">
    <property type="protein sequence ID" value="MBU5668771.1"/>
    <property type="molecule type" value="Genomic_DNA"/>
</dbReference>
<evidence type="ECO:0000313" key="9">
    <source>
        <dbReference type="EMBL" id="MBU5668771.1"/>
    </source>
</evidence>
<dbReference type="PROSITE" id="PS50928">
    <property type="entry name" value="ABC_TM1"/>
    <property type="match status" value="1"/>
</dbReference>
<keyword evidence="4 7" id="KW-0812">Transmembrane</keyword>
<feature type="transmembrane region" description="Helical" evidence="7">
    <location>
        <begin position="12"/>
        <end position="39"/>
    </location>
</feature>
<evidence type="ECO:0000256" key="2">
    <source>
        <dbReference type="ARBA" id="ARBA00022448"/>
    </source>
</evidence>
<feature type="transmembrane region" description="Helical" evidence="7">
    <location>
        <begin position="96"/>
        <end position="120"/>
    </location>
</feature>
<comment type="caution">
    <text evidence="9">The sequence shown here is derived from an EMBL/GenBank/DDBJ whole genome shotgun (WGS) entry which is preliminary data.</text>
</comment>